<feature type="compositionally biased region" description="Low complexity" evidence="1">
    <location>
        <begin position="1082"/>
        <end position="1099"/>
    </location>
</feature>
<dbReference type="Proteomes" id="UP000249464">
    <property type="component" value="Unassembled WGS sequence"/>
</dbReference>
<accession>A0A2X0NZK7</accession>
<dbReference type="PROSITE" id="PS50190">
    <property type="entry name" value="SEC7"/>
    <property type="match status" value="1"/>
</dbReference>
<feature type="region of interest" description="Disordered" evidence="1">
    <location>
        <begin position="1025"/>
        <end position="1048"/>
    </location>
</feature>
<proteinExistence type="predicted"/>
<protein>
    <submittedName>
        <fullName evidence="3">BQ5605_C019g08952 protein</fullName>
    </submittedName>
</protein>
<feature type="compositionally biased region" description="Low complexity" evidence="1">
    <location>
        <begin position="447"/>
        <end position="473"/>
    </location>
</feature>
<keyword evidence="4" id="KW-1185">Reference proteome</keyword>
<dbReference type="SUPFAM" id="SSF50729">
    <property type="entry name" value="PH domain-like"/>
    <property type="match status" value="1"/>
</dbReference>
<dbReference type="SUPFAM" id="SSF48425">
    <property type="entry name" value="Sec7 domain"/>
    <property type="match status" value="1"/>
</dbReference>
<dbReference type="Pfam" id="PF01369">
    <property type="entry name" value="Sec7"/>
    <property type="match status" value="1"/>
</dbReference>
<evidence type="ECO:0000256" key="1">
    <source>
        <dbReference type="SAM" id="MobiDB-lite"/>
    </source>
</evidence>
<feature type="region of interest" description="Disordered" evidence="1">
    <location>
        <begin position="539"/>
        <end position="573"/>
    </location>
</feature>
<dbReference type="PANTHER" id="PTHR10663:SF373">
    <property type="entry name" value="PH AND SEC7 DOMAIN-CONTAINING PROTEIN C11E3.11C"/>
    <property type="match status" value="1"/>
</dbReference>
<evidence type="ECO:0000313" key="3">
    <source>
        <dbReference type="EMBL" id="SGY23584.1"/>
    </source>
</evidence>
<dbReference type="Gene3D" id="1.10.1000.11">
    <property type="entry name" value="Arf Nucleotide-binding Site Opener,domain 2"/>
    <property type="match status" value="1"/>
</dbReference>
<sequence length="1655" mass="175583">MASTTASLNGTGGKRVSRVLSTVEFDRLMAPTSASASSSSSSSSPGGAGGSGSNSSTGLTRLSATPVRHVLGRDESRLGRSSTSPSARGPCNRNMTDEDEEDDEEGWNSSNVDSSPDSTRTTRSTRGANTAMGAAMQGFHRNATTASPFASSRKGQPKSRSPRLPHSDEIRPGAAAIESQPRVSPLPSPIKTLPALPPLLSSTTPDSSPLLNRDPQNLTPMDHHLRHPDAYQSKSKSSTPNPPTYGNPSMSSSTTTAITSTSPTRPRSISAATSGPYGQVQNGLTSNKPSAAPSDQNQYDSHSKQRKESVGNASSRDGAGVGLGNKGTRGVMGSSGEAKQQRSTSASSSFGNTMRKTSRFFRMVTGSSASASAAGAKNDFGTSARGMKVRAGAPEESRFPNVLTFDRHLQQSESSLPQAMTATTPIASTFASRGPVPAVPAVPAAYATPPKPSTSNGTSAAASATSAERQSSSIDLDIKRTPVKANKSGMSSSTSSSRELSKYSPSAPPVSSMMSKKGSRRRSLSVGSAGAIAMDYLRRSGIGSPDTSPKLDRTAQKSGRTGTPRSVRRSEEEQLVNELQQWKLNTDGVLDTKTPVLIKRSTTRTEGMSRSSSAGTPSGLPMFATREAAVDPRIGRRQPSWNEDSTHGMHRSKSGDGAEGLMITPEPTRSKSLPNPNVAAPSDGMRNAGAKVGAEAAPKIRLVSATATGHEAEGHEWRSGVTAENGQDLTWSPKGSASPLVIYAEAGHSWDLSNNTIKTPSRSLPDSPTLTVRSGSSAPSFTLNVESTLSPAHAHLVESQDQLRPSNQRNRALRSSVVAYPFEAAGSSTSLLGVTSRGSKGPTSLHSSPSVAKLDTTYQTPDELFIKAQSFAQMIWNEDEAFALQPKKYAEWLGTGSPLNALTLSLYIDRFDFTNLRLDLAFRKLCGKLYLKAETQQVDRILEQFSRRYYEQHAMDDFGKMFKSRDVVHAASYSLLLLNTDLHVVDTTNRMTRTQFVRNTISAIQAQVDGEGLEAKKDVFGSTVKAADEDSPGMSKSESSNTVKSAGTNSTKLGALVDEGLEPMLKEMYAAIKAQPIFQPLSSTSPSAEASLSSNSLAPGTGQHLNSPCSAWADGVARTTSRRSANSTLSSSSVALKRQSIRGFSGFLGASTSSADIRSTSPTPSAATSMSDGRYSSSTYGFHQHHHVPTIGFANSLSHTIIREQQEDETASDGGASVTSVTDEELALLGAPWAKEGLLWRKHYWESTGKRSKEKSWLHAFVVISAGQVKMFRFDAGGGGSMRGVGGGMGGGDWTSNAQNVGEVSLIHALCSAMPPPGYSRDRPHCFVLTLPSGGSYFFQAGTPDLVAEWVSTCNYWSARLSKEPLAGGVSNMDYGWGRVSIDTSPSSYNNTRGDTDAASIRSGRSSGGASRLSIATGGALGRDAPPMPGTTSANDRIVVNDWTPPNQPGGASQLSEESQLEALKKYAEIVKKDLAQHNVMRSPMMRLYSPRSTNAVKSLVNWERKSQYLLAEIVKYQTYIEALSAAIKMRALRRGQKEVDAMLESADDDLSMDEEGRHAKMNGGVSLDTEADNESELGHRDGGEGADSEPTVSHSTDVFGTPEQVPLTPPTPNFASGGSRTKYRSGAPSSLSVTTNGTQEDVFYDTETRASDTI</sequence>
<feature type="compositionally biased region" description="Polar residues" evidence="1">
    <location>
        <begin position="1034"/>
        <end position="1048"/>
    </location>
</feature>
<feature type="compositionally biased region" description="Low complexity" evidence="1">
    <location>
        <begin position="113"/>
        <end position="125"/>
    </location>
</feature>
<feature type="compositionally biased region" description="Polar residues" evidence="1">
    <location>
        <begin position="279"/>
        <end position="300"/>
    </location>
</feature>
<dbReference type="InterPro" id="IPR000904">
    <property type="entry name" value="Sec7_dom"/>
</dbReference>
<feature type="compositionally biased region" description="Low complexity" evidence="1">
    <location>
        <begin position="1398"/>
        <end position="1416"/>
    </location>
</feature>
<feature type="compositionally biased region" description="Polar residues" evidence="1">
    <location>
        <begin position="604"/>
        <end position="616"/>
    </location>
</feature>
<dbReference type="Gene3D" id="2.30.29.30">
    <property type="entry name" value="Pleckstrin-homology domain (PH domain)/Phosphotyrosine-binding domain (PTB)"/>
    <property type="match status" value="1"/>
</dbReference>
<feature type="region of interest" description="Disordered" evidence="1">
    <location>
        <begin position="137"/>
        <end position="353"/>
    </location>
</feature>
<dbReference type="GO" id="GO:0005085">
    <property type="term" value="F:guanyl-nucleotide exchange factor activity"/>
    <property type="evidence" value="ECO:0007669"/>
    <property type="project" value="InterPro"/>
</dbReference>
<feature type="region of interest" description="Disordered" evidence="1">
    <location>
        <begin position="1153"/>
        <end position="1172"/>
    </location>
</feature>
<feature type="region of interest" description="Disordered" evidence="1">
    <location>
        <begin position="1082"/>
        <end position="1103"/>
    </location>
</feature>
<dbReference type="InterPro" id="IPR035999">
    <property type="entry name" value="Sec7_dom_sf"/>
</dbReference>
<dbReference type="EMBL" id="FQNC01000019">
    <property type="protein sequence ID" value="SGY23584.1"/>
    <property type="molecule type" value="Genomic_DNA"/>
</dbReference>
<dbReference type="InterPro" id="IPR011993">
    <property type="entry name" value="PH-like_dom_sf"/>
</dbReference>
<evidence type="ECO:0000259" key="2">
    <source>
        <dbReference type="PROSITE" id="PS50190"/>
    </source>
</evidence>
<dbReference type="STRING" id="796604.A0A2X0NZK7"/>
<dbReference type="GO" id="GO:0032012">
    <property type="term" value="P:regulation of ARF protein signal transduction"/>
    <property type="evidence" value="ECO:0007669"/>
    <property type="project" value="InterPro"/>
</dbReference>
<feature type="compositionally biased region" description="Acidic residues" evidence="1">
    <location>
        <begin position="97"/>
        <end position="106"/>
    </location>
</feature>
<feature type="region of interest" description="Disordered" evidence="1">
    <location>
        <begin position="1560"/>
        <end position="1655"/>
    </location>
</feature>
<feature type="compositionally biased region" description="Low complexity" evidence="1">
    <location>
        <begin position="251"/>
        <end position="271"/>
    </location>
</feature>
<dbReference type="SMART" id="SM00233">
    <property type="entry name" value="PH"/>
    <property type="match status" value="1"/>
</dbReference>
<feature type="region of interest" description="Disordered" evidence="1">
    <location>
        <begin position="447"/>
        <end position="527"/>
    </location>
</feature>
<dbReference type="InterPro" id="IPR001849">
    <property type="entry name" value="PH_domain"/>
</dbReference>
<dbReference type="InterPro" id="IPR023394">
    <property type="entry name" value="Sec7_C_sf"/>
</dbReference>
<feature type="compositionally biased region" description="Low complexity" evidence="1">
    <location>
        <begin position="192"/>
        <end position="211"/>
    </location>
</feature>
<feature type="compositionally biased region" description="Low complexity" evidence="1">
    <location>
        <begin position="1159"/>
        <end position="1169"/>
    </location>
</feature>
<feature type="region of interest" description="Disordered" evidence="1">
    <location>
        <begin position="1385"/>
        <end position="1433"/>
    </location>
</feature>
<feature type="domain" description="SEC7" evidence="2">
    <location>
        <begin position="802"/>
        <end position="1030"/>
    </location>
</feature>
<feature type="compositionally biased region" description="Polar residues" evidence="1">
    <location>
        <begin position="142"/>
        <end position="154"/>
    </location>
</feature>
<dbReference type="InterPro" id="IPR041681">
    <property type="entry name" value="PH_9"/>
</dbReference>
<feature type="compositionally biased region" description="Low complexity" evidence="1">
    <location>
        <begin position="30"/>
        <end position="45"/>
    </location>
</feature>
<name>A0A2X0NZK7_9BASI</name>
<feature type="compositionally biased region" description="Polar residues" evidence="1">
    <location>
        <begin position="337"/>
        <end position="353"/>
    </location>
</feature>
<feature type="region of interest" description="Disordered" evidence="1">
    <location>
        <begin position="30"/>
        <end position="125"/>
    </location>
</feature>
<gene>
    <name evidence="3" type="primary">BQ5605_C019g08952</name>
    <name evidence="3" type="ORF">BQ5605_C019G08952</name>
</gene>
<dbReference type="Pfam" id="PF15410">
    <property type="entry name" value="PH_9"/>
    <property type="match status" value="1"/>
</dbReference>
<organism evidence="3 4">
    <name type="scientific">Microbotryum silenes-dioicae</name>
    <dbReference type="NCBI Taxonomy" id="796604"/>
    <lineage>
        <taxon>Eukaryota</taxon>
        <taxon>Fungi</taxon>
        <taxon>Dikarya</taxon>
        <taxon>Basidiomycota</taxon>
        <taxon>Pucciniomycotina</taxon>
        <taxon>Microbotryomycetes</taxon>
        <taxon>Microbotryales</taxon>
        <taxon>Microbotryaceae</taxon>
        <taxon>Microbotryum</taxon>
    </lineage>
</organism>
<feature type="region of interest" description="Disordered" evidence="1">
    <location>
        <begin position="758"/>
        <end position="778"/>
    </location>
</feature>
<reference evidence="3 4" key="1">
    <citation type="submission" date="2016-11" db="EMBL/GenBank/DDBJ databases">
        <authorList>
            <person name="Jaros S."/>
            <person name="Januszkiewicz K."/>
            <person name="Wedrychowicz H."/>
        </authorList>
    </citation>
    <scope>NUCLEOTIDE SEQUENCE [LARGE SCALE GENOMIC DNA]</scope>
</reference>
<evidence type="ECO:0000313" key="4">
    <source>
        <dbReference type="Proteomes" id="UP000249464"/>
    </source>
</evidence>
<feature type="compositionally biased region" description="Polar residues" evidence="1">
    <location>
        <begin position="1628"/>
        <end position="1640"/>
    </location>
</feature>
<feature type="region of interest" description="Disordered" evidence="1">
    <location>
        <begin position="636"/>
        <end position="675"/>
    </location>
</feature>
<feature type="region of interest" description="Disordered" evidence="1">
    <location>
        <begin position="602"/>
        <end position="621"/>
    </location>
</feature>
<feature type="compositionally biased region" description="Low complexity" evidence="1">
    <location>
        <begin position="488"/>
        <end position="516"/>
    </location>
</feature>
<dbReference type="PANTHER" id="PTHR10663">
    <property type="entry name" value="GUANYL-NUCLEOTIDE EXCHANGE FACTOR"/>
    <property type="match status" value="1"/>
</dbReference>
<dbReference type="SMART" id="SM00222">
    <property type="entry name" value="Sec7"/>
    <property type="match status" value="1"/>
</dbReference>